<accession>A0A6I8VYI3</accession>
<dbReference type="InParanoid" id="A0A6I8VYI3"/>
<evidence type="ECO:0000256" key="5">
    <source>
        <dbReference type="ARBA" id="ARBA00023098"/>
    </source>
</evidence>
<dbReference type="SUPFAM" id="SSF53474">
    <property type="entry name" value="alpha/beta-Hydrolases"/>
    <property type="match status" value="4"/>
</dbReference>
<feature type="domain" description="Partial AB-hydrolase lipase" evidence="9">
    <location>
        <begin position="123"/>
        <end position="174"/>
    </location>
</feature>
<evidence type="ECO:0000256" key="4">
    <source>
        <dbReference type="ARBA" id="ARBA00022963"/>
    </source>
</evidence>
<feature type="region of interest" description="Disordered" evidence="7">
    <location>
        <begin position="1715"/>
        <end position="1736"/>
    </location>
</feature>
<evidence type="ECO:0000256" key="3">
    <source>
        <dbReference type="ARBA" id="ARBA00022801"/>
    </source>
</evidence>
<gene>
    <name evidence="11" type="primary">LOC6902571</name>
</gene>
<keyword evidence="6" id="KW-0325">Glycoprotein</keyword>
<dbReference type="ExpressionAtlas" id="A0A6I8VYI3">
    <property type="expression patterns" value="baseline"/>
</dbReference>
<feature type="compositionally biased region" description="Polar residues" evidence="7">
    <location>
        <begin position="1803"/>
        <end position="1819"/>
    </location>
</feature>
<dbReference type="InterPro" id="IPR006693">
    <property type="entry name" value="AB_hydrolase_lipase"/>
</dbReference>
<evidence type="ECO:0000256" key="6">
    <source>
        <dbReference type="ARBA" id="ARBA00023180"/>
    </source>
</evidence>
<feature type="region of interest" description="Disordered" evidence="7">
    <location>
        <begin position="651"/>
        <end position="670"/>
    </location>
</feature>
<dbReference type="Pfam" id="PF04083">
    <property type="entry name" value="Abhydro_lipase"/>
    <property type="match status" value="4"/>
</dbReference>
<dbReference type="PANTHER" id="PTHR11005">
    <property type="entry name" value="LYSOSOMAL ACID LIPASE-RELATED"/>
    <property type="match status" value="1"/>
</dbReference>
<evidence type="ECO:0000256" key="8">
    <source>
        <dbReference type="SAM" id="SignalP"/>
    </source>
</evidence>
<dbReference type="RefSeq" id="XP_033235589.1">
    <property type="nucleotide sequence ID" value="XM_033379698.1"/>
</dbReference>
<evidence type="ECO:0000313" key="10">
    <source>
        <dbReference type="Proteomes" id="UP000001819"/>
    </source>
</evidence>
<keyword evidence="3" id="KW-0378">Hydrolase</keyword>
<feature type="domain" description="Partial AB-hydrolase lipase" evidence="9">
    <location>
        <begin position="739"/>
        <end position="790"/>
    </location>
</feature>
<feature type="region of interest" description="Disordered" evidence="7">
    <location>
        <begin position="1099"/>
        <end position="1126"/>
    </location>
</feature>
<feature type="compositionally biased region" description="Polar residues" evidence="7">
    <location>
        <begin position="654"/>
        <end position="670"/>
    </location>
</feature>
<keyword evidence="10" id="KW-1185">Reference proteome</keyword>
<protein>
    <submittedName>
        <fullName evidence="11">Uncharacterized protein isoform X1</fullName>
    </submittedName>
</protein>
<dbReference type="Gene3D" id="3.40.50.1820">
    <property type="entry name" value="alpha/beta hydrolase"/>
    <property type="match status" value="4"/>
</dbReference>
<sequence length="2245" mass="255531">MRIVSFDVLFALLILHVTIIHGQDQYGQLKVEEQNPDQNGFAGNSYDPSISIQPRPQWSQNQLKAQTNIHGAAHGILQYPGASLSHSIQIGGQQDAQGGTFIIPPAHFLTQADIETDGKLKTVELIKKYGYPVETHFVTTRDGYKLCMHRMPRPGAQPILLVHGLMSSSAAWVMLGPSNGLAYILFQQGYDVWMLNTRGNIYSKEHTKKGITMKEYWDFSFHDIGTIDVPSSIDLILERTHFHQIQYIGHSQGSTVFFVMCSELPEYSGKVKLMQALSPTVYMKQTRSPVLKFISFFKGPLLVLLNLLGGHEISLNTKLIQQFRNHICSANEITSRICGIFDFVLCGFNWDSLNRTLTPIIVGHASQGASTKQIHHYAQLHRNLYFRRFDHGPIRNRIRYQSLTPPSYNLSQTQCKVVLHHGAKDWLASGSDVTNLQDRLPNCIESRKVKLESFTHFDFVISKDVRSLVYNRVVDLVVTNQIQPQRPDEGSSHDPSTPSQLIPQWNQGQSEAEINVHGDRVQGILQNPNLNWSLQHPIQIVGQQDVQQETLFEPRPVQVDIKLQRPDENGFTGNSYDPSTPSQLIPQWNQGQSEAEINVHGDRAQGILQNPNLNWSLQHPIQIVGQQDVQQETLFEPRPVQVDIKLQRPDENGFTANSYDPSTPSQLRPQWNQGQSEVEINVHGDRVQGIPQNPNINWSLQHPIQIGGQQDVQQERFIIPPAQFLTQADIETDGKLKTVELIKKYGYPVETHFVTTRDGYKLCMHRMPRPGAQPILLVHGLMSSSAAWVMLGPSNGLAYILFQQGYDVWMLNTRGNIYSKEHTKKWITMKEYWDFSFHDIGTIDVPSSIDLILERTHFHQIQYIGHSQGSTVFFVMCSELPEYSGKVKLMQALSPTVYMKQTRSPVLKFISFFKGPLLVLLDILGGHEISLNTKLIQQFRNHICSANEITSRICGIFDFVLCGFNWDSLNRTLTPIIVGHASQGASTKQIHHYAQLHRNLYFRRFDHGPIRNRIRYQSLTPPSYNLSQTQCKVVLHHGAKDWLASGSDVTNLQDRLPNCIESRKVEFESFTHFDFVISKDVRSLVYNRVVDLVVTNQIQPQRPDEGSSHDPSTPSQLRPQWNQGQSEAEINVHGDRVQGFLQNPNLNWSIQHPIQIVGQQDVQQETLFEPRPVQVDIKLQRPGENGSTGNSYDPSTPSQLRPQWNQGQSEVEINVHGDRVQGIPQNPNINWSLQHPIQIGGQQDVQQERFIIPPAHFLTQADIETDGKLKTVELIKKYGYPVETHFVTTRDGYKLCMHRMPRPGAQPILLVHGLMSSSAAWVMLGPSNGLAYILFQQGYDVWMLNTRGNIYSKEHTKKGITMKEYWDFSFHDIGTIDVPSSIDLILERTHFHQIQYIGHSQGSTVFFVMCSELPEYSGKVKLMQALSPTVYMKQTRSPVLKFISFFKGPLLVLLNLLGGHEISLNTKLIQQFRNHICSANEITSRICGIFDFVLCGFNWDSLNRTLTPIIVGHASQGASTKQIHHYAQLHRNLYFRRFDHGPIRNRIRYQSLSPPSYNLSQTQCRVVLHHGAKDWLASGSDVTNLQDRLPNCIESRKVEFESFTHFDFVISKDVRSLVYNRVVDLVVTNQIQPQRPDEGSSHDPSTPSQLRPQWNQGQSEAEINVHGDRAQGILQNPNLNWSLQHPIQIVGQQDVQQETLFEPRPVQVDIKLQRPDENGFTGNSYDPSTPSQLRPQWNQGQSEAEINVHGDRAQGILQNPNLNWSLQHPIQIVGQQDVQQETLFEPRPVQVDIKLQRPDENGFTGNSYDPSTPSQLRPQWNQGQSEVEINVHGDRVQGIPQNPNINWSLQHPIQIGGQQDVQQERFIIPPAHFLTQADIETDGKLKTVELIKKYGYPVETHFVTTRDGYKLCMHRMPRPGAQPILLVHGLMSSSAAWVMLGPSNGLAYILFQQGYDVWMLNTRGNIYSKEHTKKGITMKEYWDFSFHDIGTIDVPSSIDLILERTHFHQIQYIGHSQGSTVFFVMCSELPEYSGKVKLMQALSPTVYMKQTRSPVLKFISFFKGPLLVLLNLLGGHEISLNTKLIQQFRNHICSANEITSRICGIFDFVLCGFNWDSLNRTLTPIIVGHASQGASTKQIHHYAQLHRNLYFRRFDHGPIRNRIRYQSLSPPSYNLSQTQCRVVLHHGAKDWLASGSDVTNLQDRLPNCIESRKVKLESFTHFDFVISKDVRSLVYNRVIDLVVKT</sequence>
<feature type="compositionally biased region" description="Polar residues" evidence="7">
    <location>
        <begin position="1185"/>
        <end position="1207"/>
    </location>
</feature>
<dbReference type="GO" id="GO:0016787">
    <property type="term" value="F:hydrolase activity"/>
    <property type="evidence" value="ECO:0007669"/>
    <property type="project" value="UniProtKB-KW"/>
</dbReference>
<feature type="compositionally biased region" description="Polar residues" evidence="7">
    <location>
        <begin position="1720"/>
        <end position="1736"/>
    </location>
</feature>
<evidence type="ECO:0000256" key="7">
    <source>
        <dbReference type="SAM" id="MobiDB-lite"/>
    </source>
</evidence>
<keyword evidence="5" id="KW-0443">Lipid metabolism</keyword>
<feature type="region of interest" description="Disordered" evidence="7">
    <location>
        <begin position="1798"/>
        <end position="1819"/>
    </location>
</feature>
<dbReference type="InterPro" id="IPR029058">
    <property type="entry name" value="AB_hydrolase_fold"/>
</dbReference>
<dbReference type="Proteomes" id="UP000001819">
    <property type="component" value="Chromosome 4"/>
</dbReference>
<feature type="compositionally biased region" description="Polar residues" evidence="7">
    <location>
        <begin position="1642"/>
        <end position="1659"/>
    </location>
</feature>
<feature type="compositionally biased region" description="Polar residues" evidence="7">
    <location>
        <begin position="493"/>
        <end position="510"/>
    </location>
</feature>
<feature type="signal peptide" evidence="8">
    <location>
        <begin position="1"/>
        <end position="22"/>
    </location>
</feature>
<feature type="region of interest" description="Disordered" evidence="7">
    <location>
        <begin position="1632"/>
        <end position="1659"/>
    </location>
</feature>
<feature type="chain" id="PRO_5026301829" evidence="8">
    <location>
        <begin position="23"/>
        <end position="2245"/>
    </location>
</feature>
<reference evidence="11" key="1">
    <citation type="submission" date="2025-08" db="UniProtKB">
        <authorList>
            <consortium name="RefSeq"/>
        </authorList>
    </citation>
    <scope>IDENTIFICATION</scope>
    <source>
        <strain evidence="11">MV-25-SWS-2005</strain>
        <tissue evidence="11">Whole body</tissue>
    </source>
</reference>
<organism evidence="10 11">
    <name type="scientific">Drosophila pseudoobscura pseudoobscura</name>
    <name type="common">Fruit fly</name>
    <dbReference type="NCBI Taxonomy" id="46245"/>
    <lineage>
        <taxon>Eukaryota</taxon>
        <taxon>Metazoa</taxon>
        <taxon>Ecdysozoa</taxon>
        <taxon>Arthropoda</taxon>
        <taxon>Hexapoda</taxon>
        <taxon>Insecta</taxon>
        <taxon>Pterygota</taxon>
        <taxon>Neoptera</taxon>
        <taxon>Endopterygota</taxon>
        <taxon>Diptera</taxon>
        <taxon>Brachycera</taxon>
        <taxon>Muscomorpha</taxon>
        <taxon>Ephydroidea</taxon>
        <taxon>Drosophilidae</taxon>
        <taxon>Drosophila</taxon>
        <taxon>Sophophora</taxon>
    </lineage>
</organism>
<feature type="region of interest" description="Disordered" evidence="7">
    <location>
        <begin position="1176"/>
        <end position="1207"/>
    </location>
</feature>
<evidence type="ECO:0000313" key="11">
    <source>
        <dbReference type="RefSeq" id="XP_033235589.1"/>
    </source>
</evidence>
<proteinExistence type="inferred from homology"/>
<feature type="domain" description="Partial AB-hydrolase lipase" evidence="9">
    <location>
        <begin position="1272"/>
        <end position="1323"/>
    </location>
</feature>
<evidence type="ECO:0000259" key="9">
    <source>
        <dbReference type="Pfam" id="PF04083"/>
    </source>
</evidence>
<name>A0A6I8VYI3_DROPS</name>
<evidence type="ECO:0000256" key="1">
    <source>
        <dbReference type="ARBA" id="ARBA00010701"/>
    </source>
</evidence>
<feature type="region of interest" description="Disordered" evidence="7">
    <location>
        <begin position="484"/>
        <end position="510"/>
    </location>
</feature>
<dbReference type="KEGG" id="dpo:6902571"/>
<keyword evidence="4" id="KW-0442">Lipid degradation</keyword>
<feature type="compositionally biased region" description="Polar residues" evidence="7">
    <location>
        <begin position="1109"/>
        <end position="1126"/>
    </location>
</feature>
<comment type="similarity">
    <text evidence="1">Belongs to the AB hydrolase superfamily. Lipase family.</text>
</comment>
<keyword evidence="2 8" id="KW-0732">Signal</keyword>
<dbReference type="FunFam" id="3.40.50.1820:FF:000057">
    <property type="entry name" value="Lipase"/>
    <property type="match status" value="4"/>
</dbReference>
<feature type="domain" description="Partial AB-hydrolase lipase" evidence="9">
    <location>
        <begin position="1888"/>
        <end position="1939"/>
    </location>
</feature>
<dbReference type="GO" id="GO:0016042">
    <property type="term" value="P:lipid catabolic process"/>
    <property type="evidence" value="ECO:0007669"/>
    <property type="project" value="UniProtKB-KW"/>
</dbReference>
<evidence type="ECO:0000256" key="2">
    <source>
        <dbReference type="ARBA" id="ARBA00022729"/>
    </source>
</evidence>